<dbReference type="Proteomes" id="UP000226357">
    <property type="component" value="Unassembled WGS sequence"/>
</dbReference>
<sequence>MSKVKVKFCGALQVEESEVNLLEGTVKRNERYYEKDELQLDVPITGTIYGTLLNYKGALAALGDSVHELPYKKAPSAPILYIKPVNTIIAGGMSIPLPNGVEELEVGAALGIVIGKKATRVCEEQAMDYIAGYTIVNDISIPHDSVYRPAVQQKARDGFCPVGPWIMGRDAIENPDNLDIQVYINGVLQQENNTENLIRSVARLIVDVTEFMTLNEGDTLLVGVPENPPLVKDGDLIRIEIEGIGSLENKVVLEKELVKGEVQ</sequence>
<dbReference type="PANTHER" id="PTHR11820">
    <property type="entry name" value="ACYLPYRUVASE"/>
    <property type="match status" value="1"/>
</dbReference>
<accession>A0AA44QAW5</accession>
<organism evidence="3 4">
    <name type="scientific">Bacillus cereus</name>
    <dbReference type="NCBI Taxonomy" id="1396"/>
    <lineage>
        <taxon>Bacteria</taxon>
        <taxon>Bacillati</taxon>
        <taxon>Bacillota</taxon>
        <taxon>Bacilli</taxon>
        <taxon>Bacillales</taxon>
        <taxon>Bacillaceae</taxon>
        <taxon>Bacillus</taxon>
        <taxon>Bacillus cereus group</taxon>
    </lineage>
</organism>
<dbReference type="PANTHER" id="PTHR11820:SF114">
    <property type="entry name" value="4-HYDROXYPHENYLACETATE CATABOLISM PROTEIN"/>
    <property type="match status" value="1"/>
</dbReference>
<keyword evidence="3" id="KW-0413">Isomerase</keyword>
<evidence type="ECO:0000313" key="3">
    <source>
        <dbReference type="EMBL" id="PFS01679.1"/>
    </source>
</evidence>
<protein>
    <submittedName>
        <fullName evidence="3">4-hydroxyphenylacetate isomerase</fullName>
    </submittedName>
</protein>
<dbReference type="GO" id="GO:0046872">
    <property type="term" value="F:metal ion binding"/>
    <property type="evidence" value="ECO:0007669"/>
    <property type="project" value="UniProtKB-KW"/>
</dbReference>
<dbReference type="EMBL" id="NVBO01000084">
    <property type="protein sequence ID" value="PFS01679.1"/>
    <property type="molecule type" value="Genomic_DNA"/>
</dbReference>
<dbReference type="AlphaFoldDB" id="A0AA44QAW5"/>
<reference evidence="3 4" key="1">
    <citation type="submission" date="2017-09" db="EMBL/GenBank/DDBJ databases">
        <title>Large-scale bioinformatics analysis of Bacillus genomes uncovers conserved roles of natural products in bacterial physiology.</title>
        <authorList>
            <consortium name="Agbiome Team Llc"/>
            <person name="Bleich R.M."/>
            <person name="Grubbs K.J."/>
            <person name="Santa Maria K.C."/>
            <person name="Allen S.E."/>
            <person name="Farag S."/>
            <person name="Shank E.A."/>
            <person name="Bowers A."/>
        </authorList>
    </citation>
    <scope>NUCLEOTIDE SEQUENCE [LARGE SCALE GENOMIC DNA]</scope>
    <source>
        <strain evidence="3 4">AFS067272</strain>
    </source>
</reference>
<dbReference type="Pfam" id="PF01557">
    <property type="entry name" value="FAA_hydrolase"/>
    <property type="match status" value="1"/>
</dbReference>
<feature type="domain" description="Fumarylacetoacetase-like C-terminal" evidence="2">
    <location>
        <begin position="47"/>
        <end position="252"/>
    </location>
</feature>
<dbReference type="Gene3D" id="3.90.850.10">
    <property type="entry name" value="Fumarylacetoacetase-like, C-terminal domain"/>
    <property type="match status" value="1"/>
</dbReference>
<dbReference type="RefSeq" id="WP_098522691.1">
    <property type="nucleotide sequence ID" value="NZ_NUPQ01000021.1"/>
</dbReference>
<keyword evidence="1" id="KW-0479">Metal-binding</keyword>
<evidence type="ECO:0000313" key="4">
    <source>
        <dbReference type="Proteomes" id="UP000226357"/>
    </source>
</evidence>
<evidence type="ECO:0000256" key="1">
    <source>
        <dbReference type="ARBA" id="ARBA00022723"/>
    </source>
</evidence>
<dbReference type="InterPro" id="IPR036663">
    <property type="entry name" value="Fumarylacetoacetase_C_sf"/>
</dbReference>
<gene>
    <name evidence="3" type="ORF">COK38_11015</name>
</gene>
<evidence type="ECO:0000259" key="2">
    <source>
        <dbReference type="Pfam" id="PF01557"/>
    </source>
</evidence>
<dbReference type="InterPro" id="IPR012686">
    <property type="entry name" value="HPA_isomer/decarb_N"/>
</dbReference>
<dbReference type="NCBIfam" id="TIGR02305">
    <property type="entry name" value="HpaG-N-term"/>
    <property type="match status" value="1"/>
</dbReference>
<dbReference type="GO" id="GO:0018800">
    <property type="term" value="F:5-oxopent-3-ene-1,2,5-tricarboxylate decarboxylase activity"/>
    <property type="evidence" value="ECO:0007669"/>
    <property type="project" value="InterPro"/>
</dbReference>
<name>A0AA44QAW5_BACCE</name>
<dbReference type="InterPro" id="IPR011234">
    <property type="entry name" value="Fumarylacetoacetase-like_C"/>
</dbReference>
<dbReference type="GO" id="GO:0008704">
    <property type="term" value="F:5-carboxymethyl-2-hydroxymuconate delta-isomerase activity"/>
    <property type="evidence" value="ECO:0007669"/>
    <property type="project" value="InterPro"/>
</dbReference>
<comment type="caution">
    <text evidence="3">The sequence shown here is derived from an EMBL/GenBank/DDBJ whole genome shotgun (WGS) entry which is preliminary data.</text>
</comment>
<dbReference type="SUPFAM" id="SSF56529">
    <property type="entry name" value="FAH"/>
    <property type="match status" value="1"/>
</dbReference>
<proteinExistence type="predicted"/>